<name>A0A6J2XC86_SITOR</name>
<proteinExistence type="inferred from homology"/>
<dbReference type="PANTHER" id="PTHR13420">
    <property type="entry name" value="UPF0235 PROTEIN C15ORF40"/>
    <property type="match status" value="1"/>
</dbReference>
<gene>
    <name evidence="3" type="primary">LOC115876673</name>
</gene>
<dbReference type="InterPro" id="IPR003746">
    <property type="entry name" value="DUF167"/>
</dbReference>
<dbReference type="KEGG" id="soy:115876673"/>
<dbReference type="FunCoup" id="A0A6J2XC86">
    <property type="interactions" value="712"/>
</dbReference>
<reference evidence="3" key="1">
    <citation type="submission" date="2025-08" db="UniProtKB">
        <authorList>
            <consortium name="RefSeq"/>
        </authorList>
    </citation>
    <scope>IDENTIFICATION</scope>
    <source>
        <tissue evidence="3">Gonads</tissue>
    </source>
</reference>
<dbReference type="Pfam" id="PF02594">
    <property type="entry name" value="DUF167"/>
    <property type="match status" value="1"/>
</dbReference>
<dbReference type="InParanoid" id="A0A6J2XC86"/>
<evidence type="ECO:0000256" key="1">
    <source>
        <dbReference type="ARBA" id="ARBA00010364"/>
    </source>
</evidence>
<dbReference type="SMART" id="SM01152">
    <property type="entry name" value="DUF167"/>
    <property type="match status" value="1"/>
</dbReference>
<organism evidence="2 3">
    <name type="scientific">Sitophilus oryzae</name>
    <name type="common">Rice weevil</name>
    <name type="synonym">Curculio oryzae</name>
    <dbReference type="NCBI Taxonomy" id="7048"/>
    <lineage>
        <taxon>Eukaryota</taxon>
        <taxon>Metazoa</taxon>
        <taxon>Ecdysozoa</taxon>
        <taxon>Arthropoda</taxon>
        <taxon>Hexapoda</taxon>
        <taxon>Insecta</taxon>
        <taxon>Pterygota</taxon>
        <taxon>Neoptera</taxon>
        <taxon>Endopterygota</taxon>
        <taxon>Coleoptera</taxon>
        <taxon>Polyphaga</taxon>
        <taxon>Cucujiformia</taxon>
        <taxon>Curculionidae</taxon>
        <taxon>Dryophthorinae</taxon>
        <taxon>Sitophilus</taxon>
    </lineage>
</organism>
<dbReference type="PANTHER" id="PTHR13420:SF7">
    <property type="entry name" value="UPF0235 PROTEIN C15ORF40"/>
    <property type="match status" value="1"/>
</dbReference>
<evidence type="ECO:0000313" key="2">
    <source>
        <dbReference type="Proteomes" id="UP000504635"/>
    </source>
</evidence>
<dbReference type="SUPFAM" id="SSF69786">
    <property type="entry name" value="YggU-like"/>
    <property type="match status" value="1"/>
</dbReference>
<keyword evidence="2" id="KW-1185">Reference proteome</keyword>
<accession>A0A6J2XC86</accession>
<dbReference type="InterPro" id="IPR036591">
    <property type="entry name" value="YggU-like_sf"/>
</dbReference>
<dbReference type="AlphaFoldDB" id="A0A6J2XC86"/>
<evidence type="ECO:0000313" key="3">
    <source>
        <dbReference type="RefSeq" id="XP_030748409.1"/>
    </source>
</evidence>
<dbReference type="HAMAP" id="MF_00634">
    <property type="entry name" value="UPF0235"/>
    <property type="match status" value="1"/>
</dbReference>
<dbReference type="Gene3D" id="3.30.1200.10">
    <property type="entry name" value="YggU-like"/>
    <property type="match status" value="1"/>
</dbReference>
<sequence>MKHKPNIARLIPILPLKISHIFDYLLVDTIFSRDMSKKKSKIKAPVSPKQAAVNPDLLTSIKPASNNSVELHILAKPGSKQNCLTGIDNQNIQVQVNAPPVEGAANAELKKYLASVLDVKQSSVQLQKGHKSRNKVFEVSNMSAEDIQAKLLAQVKTNK</sequence>
<dbReference type="RefSeq" id="XP_030748409.1">
    <property type="nucleotide sequence ID" value="XM_030892549.1"/>
</dbReference>
<dbReference type="OrthoDB" id="244097at2759"/>
<dbReference type="GO" id="GO:0005737">
    <property type="term" value="C:cytoplasm"/>
    <property type="evidence" value="ECO:0007669"/>
    <property type="project" value="TreeGrafter"/>
</dbReference>
<comment type="similarity">
    <text evidence="1">Belongs to the UPF0235 family.</text>
</comment>
<dbReference type="NCBIfam" id="TIGR00251">
    <property type="entry name" value="DUF167 family protein"/>
    <property type="match status" value="1"/>
</dbReference>
<dbReference type="Proteomes" id="UP000504635">
    <property type="component" value="Unplaced"/>
</dbReference>
<dbReference type="GeneID" id="115876673"/>
<protein>
    <submittedName>
        <fullName evidence="3">Uncharacterized protein LOC115876673</fullName>
    </submittedName>
</protein>